<evidence type="ECO:0000313" key="4">
    <source>
        <dbReference type="Proteomes" id="UP000639772"/>
    </source>
</evidence>
<evidence type="ECO:0000313" key="3">
    <source>
        <dbReference type="EMBL" id="KAG0460258.1"/>
    </source>
</evidence>
<dbReference type="GO" id="GO:0009451">
    <property type="term" value="P:RNA modification"/>
    <property type="evidence" value="ECO:0007669"/>
    <property type="project" value="InterPro"/>
</dbReference>
<keyword evidence="1" id="KW-0677">Repeat</keyword>
<evidence type="ECO:0000256" key="2">
    <source>
        <dbReference type="PROSITE-ProRule" id="PRU00708"/>
    </source>
</evidence>
<dbReference type="InterPro" id="IPR002885">
    <property type="entry name" value="PPR_rpt"/>
</dbReference>
<dbReference type="AlphaFoldDB" id="A0A835PWH7"/>
<dbReference type="PROSITE" id="PS51375">
    <property type="entry name" value="PPR"/>
    <property type="match status" value="2"/>
</dbReference>
<evidence type="ECO:0000256" key="1">
    <source>
        <dbReference type="ARBA" id="ARBA00022737"/>
    </source>
</evidence>
<feature type="repeat" description="PPR" evidence="2">
    <location>
        <begin position="15"/>
        <end position="45"/>
    </location>
</feature>
<feature type="repeat" description="PPR" evidence="2">
    <location>
        <begin position="46"/>
        <end position="80"/>
    </location>
</feature>
<gene>
    <name evidence="3" type="ORF">HPP92_023386</name>
</gene>
<dbReference type="InterPro" id="IPR011990">
    <property type="entry name" value="TPR-like_helical_dom_sf"/>
</dbReference>
<protein>
    <recommendedName>
        <fullName evidence="5">Pentatricopeptide repeat-containing protein</fullName>
    </recommendedName>
</protein>
<dbReference type="FunFam" id="1.25.40.10:FF:000090">
    <property type="entry name" value="Pentatricopeptide repeat-containing protein, chloroplastic"/>
    <property type="match status" value="1"/>
</dbReference>
<dbReference type="EMBL" id="JADCNM010000012">
    <property type="protein sequence ID" value="KAG0460258.1"/>
    <property type="molecule type" value="Genomic_DNA"/>
</dbReference>
<name>A0A835PWH7_VANPL</name>
<dbReference type="Pfam" id="PF01535">
    <property type="entry name" value="PPR"/>
    <property type="match status" value="1"/>
</dbReference>
<organism evidence="3 4">
    <name type="scientific">Vanilla planifolia</name>
    <name type="common">Vanilla</name>
    <dbReference type="NCBI Taxonomy" id="51239"/>
    <lineage>
        <taxon>Eukaryota</taxon>
        <taxon>Viridiplantae</taxon>
        <taxon>Streptophyta</taxon>
        <taxon>Embryophyta</taxon>
        <taxon>Tracheophyta</taxon>
        <taxon>Spermatophyta</taxon>
        <taxon>Magnoliopsida</taxon>
        <taxon>Liliopsida</taxon>
        <taxon>Asparagales</taxon>
        <taxon>Orchidaceae</taxon>
        <taxon>Vanilloideae</taxon>
        <taxon>Vanilleae</taxon>
        <taxon>Vanilla</taxon>
    </lineage>
</organism>
<dbReference type="GO" id="GO:0003723">
    <property type="term" value="F:RNA binding"/>
    <property type="evidence" value="ECO:0007669"/>
    <property type="project" value="InterPro"/>
</dbReference>
<accession>A0A835PWH7</accession>
<dbReference type="Gene3D" id="1.25.40.10">
    <property type="entry name" value="Tetratricopeptide repeat domain"/>
    <property type="match status" value="2"/>
</dbReference>
<comment type="caution">
    <text evidence="3">The sequence shown here is derived from an EMBL/GenBank/DDBJ whole genome shotgun (WGS) entry which is preliminary data.</text>
</comment>
<sequence>MDIRPLHEEKRLKLSVNLSNSFIDMYAKCGDINAAEKMFQQMTKRDIVSWNSMIMGYAIHGHGAEAVALFEQLISKGGVPDDITFIGVLSACSHVGLVSEGRKYFFDMKAVFSIQPKPVHYSCMVDLLGRVGLLGDAYAMLRNMPMEPDEAGWGALLNACRMHGNSELGHCAGENF</sequence>
<dbReference type="Pfam" id="PF13041">
    <property type="entry name" value="PPR_2"/>
    <property type="match status" value="1"/>
</dbReference>
<proteinExistence type="predicted"/>
<dbReference type="NCBIfam" id="TIGR00756">
    <property type="entry name" value="PPR"/>
    <property type="match status" value="2"/>
</dbReference>
<evidence type="ECO:0008006" key="5">
    <source>
        <dbReference type="Google" id="ProtNLM"/>
    </source>
</evidence>
<dbReference type="InterPro" id="IPR046960">
    <property type="entry name" value="PPR_At4g14850-like_plant"/>
</dbReference>
<dbReference type="PANTHER" id="PTHR47926:SF387">
    <property type="entry name" value="PENTATRICOPEPTIDE REPEAT-CONTAINING PROTEIN"/>
    <property type="match status" value="1"/>
</dbReference>
<dbReference type="Proteomes" id="UP000639772">
    <property type="component" value="Chromosome 12"/>
</dbReference>
<reference evidence="3 4" key="1">
    <citation type="journal article" date="2020" name="Nat. Food">
        <title>A phased Vanilla planifolia genome enables genetic improvement of flavour and production.</title>
        <authorList>
            <person name="Hasing T."/>
            <person name="Tang H."/>
            <person name="Brym M."/>
            <person name="Khazi F."/>
            <person name="Huang T."/>
            <person name="Chambers A.H."/>
        </authorList>
    </citation>
    <scope>NUCLEOTIDE SEQUENCE [LARGE SCALE GENOMIC DNA]</scope>
    <source>
        <tissue evidence="3">Leaf</tissue>
    </source>
</reference>
<dbReference type="OrthoDB" id="185373at2759"/>
<dbReference type="PANTHER" id="PTHR47926">
    <property type="entry name" value="PENTATRICOPEPTIDE REPEAT-CONTAINING PROTEIN"/>
    <property type="match status" value="1"/>
</dbReference>